<evidence type="ECO:0000256" key="13">
    <source>
        <dbReference type="ARBA" id="ARBA00022984"/>
    </source>
</evidence>
<evidence type="ECO:0000256" key="17">
    <source>
        <dbReference type="ARBA" id="ARBA00031026"/>
    </source>
</evidence>
<comment type="similarity">
    <text evidence="19">Belongs to the MurB family.</text>
</comment>
<dbReference type="Pfam" id="PF01565">
    <property type="entry name" value="FAD_binding_4"/>
    <property type="match status" value="1"/>
</dbReference>
<keyword evidence="15 19" id="KW-0131">Cell cycle</keyword>
<keyword evidence="11 19" id="KW-0521">NADP</keyword>
<comment type="caution">
    <text evidence="22">The sequence shown here is derived from an EMBL/GenBank/DDBJ whole genome shotgun (WGS) entry which is preliminary data.</text>
</comment>
<keyword evidence="8 19" id="KW-0132">Cell division</keyword>
<evidence type="ECO:0000256" key="15">
    <source>
        <dbReference type="ARBA" id="ARBA00023306"/>
    </source>
</evidence>
<dbReference type="AlphaFoldDB" id="A0A271J164"/>
<dbReference type="InterPro" id="IPR016169">
    <property type="entry name" value="FAD-bd_PCMH_sub2"/>
</dbReference>
<evidence type="ECO:0000256" key="12">
    <source>
        <dbReference type="ARBA" id="ARBA00022960"/>
    </source>
</evidence>
<reference evidence="22 23" key="1">
    <citation type="submission" date="2016-11" db="EMBL/GenBank/DDBJ databases">
        <title>Study of marine rhodopsin-containing bacteria.</title>
        <authorList>
            <person name="Yoshizawa S."/>
            <person name="Kumagai Y."/>
            <person name="Kogure K."/>
        </authorList>
    </citation>
    <scope>NUCLEOTIDE SEQUENCE [LARGE SCALE GENOMIC DNA]</scope>
    <source>
        <strain evidence="22 23">SAORIC-28</strain>
    </source>
</reference>
<dbReference type="Gene3D" id="3.30.43.10">
    <property type="entry name" value="Uridine Diphospho-n-acetylenolpyruvylglucosamine Reductase, domain 2"/>
    <property type="match status" value="1"/>
</dbReference>
<feature type="domain" description="FAD-binding PCMH-type" evidence="21">
    <location>
        <begin position="53"/>
        <end position="228"/>
    </location>
</feature>
<evidence type="ECO:0000256" key="3">
    <source>
        <dbReference type="ARBA" id="ARBA00004496"/>
    </source>
</evidence>
<feature type="compositionally biased region" description="Basic and acidic residues" evidence="20">
    <location>
        <begin position="368"/>
        <end position="377"/>
    </location>
</feature>
<evidence type="ECO:0000313" key="23">
    <source>
        <dbReference type="Proteomes" id="UP000216339"/>
    </source>
</evidence>
<comment type="caution">
    <text evidence="19">Lacks conserved residue(s) required for the propagation of feature annotation.</text>
</comment>
<evidence type="ECO:0000256" key="18">
    <source>
        <dbReference type="ARBA" id="ARBA00048914"/>
    </source>
</evidence>
<keyword evidence="10 19" id="KW-0274">FAD</keyword>
<evidence type="ECO:0000256" key="7">
    <source>
        <dbReference type="ARBA" id="ARBA00022490"/>
    </source>
</evidence>
<evidence type="ECO:0000256" key="20">
    <source>
        <dbReference type="SAM" id="MobiDB-lite"/>
    </source>
</evidence>
<dbReference type="Gene3D" id="3.90.78.10">
    <property type="entry name" value="UDP-N-acetylenolpyruvoylglucosamine reductase, C-terminal domain"/>
    <property type="match status" value="1"/>
</dbReference>
<protein>
    <recommendedName>
        <fullName evidence="6 19">UDP-N-acetylenolpyruvoylglucosamine reductase</fullName>
        <ecNumber evidence="5 19">1.3.1.98</ecNumber>
    </recommendedName>
    <alternativeName>
        <fullName evidence="17 19">UDP-N-acetylmuramate dehydrogenase</fullName>
    </alternativeName>
</protein>
<keyword evidence="9 19" id="KW-0285">Flavoprotein</keyword>
<evidence type="ECO:0000256" key="2">
    <source>
        <dbReference type="ARBA" id="ARBA00003921"/>
    </source>
</evidence>
<dbReference type="InterPro" id="IPR016167">
    <property type="entry name" value="FAD-bd_PCMH_sub1"/>
</dbReference>
<dbReference type="HAMAP" id="MF_00037">
    <property type="entry name" value="MurB"/>
    <property type="match status" value="1"/>
</dbReference>
<keyword evidence="7 19" id="KW-0963">Cytoplasm</keyword>
<dbReference type="PANTHER" id="PTHR21071:SF4">
    <property type="entry name" value="UDP-N-ACETYLENOLPYRUVOYLGLUCOSAMINE REDUCTASE"/>
    <property type="match status" value="1"/>
</dbReference>
<dbReference type="EC" id="1.3.1.98" evidence="5 19"/>
<dbReference type="NCBIfam" id="TIGR00179">
    <property type="entry name" value="murB"/>
    <property type="match status" value="1"/>
</dbReference>
<keyword evidence="14 19" id="KW-0560">Oxidoreductase</keyword>
<comment type="cofactor">
    <cofactor evidence="1 19">
        <name>FAD</name>
        <dbReference type="ChEBI" id="CHEBI:57692"/>
    </cofactor>
</comment>
<feature type="active site" description="Proton donor" evidence="19">
    <location>
        <position position="259"/>
    </location>
</feature>
<evidence type="ECO:0000256" key="8">
    <source>
        <dbReference type="ARBA" id="ARBA00022618"/>
    </source>
</evidence>
<feature type="region of interest" description="Disordered" evidence="20">
    <location>
        <begin position="358"/>
        <end position="377"/>
    </location>
</feature>
<evidence type="ECO:0000256" key="9">
    <source>
        <dbReference type="ARBA" id="ARBA00022630"/>
    </source>
</evidence>
<evidence type="ECO:0000256" key="14">
    <source>
        <dbReference type="ARBA" id="ARBA00023002"/>
    </source>
</evidence>
<keyword evidence="16 19" id="KW-0961">Cell wall biogenesis/degradation</keyword>
<dbReference type="GO" id="GO:0071555">
    <property type="term" value="P:cell wall organization"/>
    <property type="evidence" value="ECO:0007669"/>
    <property type="project" value="UniProtKB-KW"/>
</dbReference>
<dbReference type="PANTHER" id="PTHR21071">
    <property type="entry name" value="UDP-N-ACETYLENOLPYRUVOYLGLUCOSAMINE REDUCTASE"/>
    <property type="match status" value="1"/>
</dbReference>
<organism evidence="22 23">
    <name type="scientific">Rubrivirga marina</name>
    <dbReference type="NCBI Taxonomy" id="1196024"/>
    <lineage>
        <taxon>Bacteria</taxon>
        <taxon>Pseudomonadati</taxon>
        <taxon>Rhodothermota</taxon>
        <taxon>Rhodothermia</taxon>
        <taxon>Rhodothermales</taxon>
        <taxon>Rubricoccaceae</taxon>
        <taxon>Rubrivirga</taxon>
    </lineage>
</organism>
<dbReference type="InterPro" id="IPR016166">
    <property type="entry name" value="FAD-bd_PCMH"/>
</dbReference>
<evidence type="ECO:0000256" key="4">
    <source>
        <dbReference type="ARBA" id="ARBA00004752"/>
    </source>
</evidence>
<dbReference type="GO" id="GO:0008360">
    <property type="term" value="P:regulation of cell shape"/>
    <property type="evidence" value="ECO:0007669"/>
    <property type="project" value="UniProtKB-KW"/>
</dbReference>
<accession>A0A271J164</accession>
<dbReference type="Pfam" id="PF02873">
    <property type="entry name" value="MurB_C"/>
    <property type="match status" value="1"/>
</dbReference>
<dbReference type="GO" id="GO:0008762">
    <property type="term" value="F:UDP-N-acetylmuramate dehydrogenase activity"/>
    <property type="evidence" value="ECO:0007669"/>
    <property type="project" value="UniProtKB-UniRule"/>
</dbReference>
<evidence type="ECO:0000256" key="16">
    <source>
        <dbReference type="ARBA" id="ARBA00023316"/>
    </source>
</evidence>
<dbReference type="SUPFAM" id="SSF56194">
    <property type="entry name" value="Uridine diphospho-N-Acetylenolpyruvylglucosamine reductase, MurB, C-terminal domain"/>
    <property type="match status" value="1"/>
</dbReference>
<dbReference type="GO" id="GO:0009252">
    <property type="term" value="P:peptidoglycan biosynthetic process"/>
    <property type="evidence" value="ECO:0007669"/>
    <property type="project" value="UniProtKB-UniRule"/>
</dbReference>
<comment type="pathway">
    <text evidence="4 19">Cell wall biogenesis; peptidoglycan biosynthesis.</text>
</comment>
<name>A0A271J164_9BACT</name>
<comment type="function">
    <text evidence="2 19">Cell wall formation.</text>
</comment>
<evidence type="ECO:0000256" key="11">
    <source>
        <dbReference type="ARBA" id="ARBA00022857"/>
    </source>
</evidence>
<dbReference type="GO" id="GO:0005829">
    <property type="term" value="C:cytosol"/>
    <property type="evidence" value="ECO:0007669"/>
    <property type="project" value="TreeGrafter"/>
</dbReference>
<sequence>MAFVTPAPDGALAPAERDRREDAFRDVLARRLTDLDPSRVRSDVPLGPFTTFQIGGPADVFFEAHSADELAAAVTAAREVGVPFFVLGLGANILVGDLGFRGVVVRNRAAHVQTDRASGRVWAESGAVVWPDLIEATLDAGLSGLEHYAGIPSTVGGALWQNLHFLSPPPERERTMFIEEVVASAELLGADGQRRTVDREWFDFGYDYSTLHVTDDLVLSATFQLEPKDPARLREIVEANLEWRGARHPPLDTEPSAGSIFKKIDGVGAGRLADWCGLKGTRIGGAMVTQRHANILINAGVAGGQSATARDVRHLIGYIQETVEREQGYRLSTEVGMIGDFGDLGRLPEAGWEEADGFTGGVPPGGHPEAHRDAERR</sequence>
<feature type="active site" evidence="19">
    <location>
        <position position="334"/>
    </location>
</feature>
<dbReference type="InterPro" id="IPR011601">
    <property type="entry name" value="MurB_C"/>
</dbReference>
<keyword evidence="23" id="KW-1185">Reference proteome</keyword>
<evidence type="ECO:0000256" key="5">
    <source>
        <dbReference type="ARBA" id="ARBA00012518"/>
    </source>
</evidence>
<dbReference type="GO" id="GO:0051301">
    <property type="term" value="P:cell division"/>
    <property type="evidence" value="ECO:0007669"/>
    <property type="project" value="UniProtKB-KW"/>
</dbReference>
<dbReference type="InterPro" id="IPR003170">
    <property type="entry name" value="MurB"/>
</dbReference>
<evidence type="ECO:0000256" key="1">
    <source>
        <dbReference type="ARBA" id="ARBA00001974"/>
    </source>
</evidence>
<dbReference type="InterPro" id="IPR036318">
    <property type="entry name" value="FAD-bd_PCMH-like_sf"/>
</dbReference>
<proteinExistence type="inferred from homology"/>
<gene>
    <name evidence="19" type="primary">murB</name>
    <name evidence="22" type="ORF">BSZ37_11365</name>
</gene>
<dbReference type="Gene3D" id="3.30.465.10">
    <property type="match status" value="1"/>
</dbReference>
<evidence type="ECO:0000259" key="21">
    <source>
        <dbReference type="PROSITE" id="PS51387"/>
    </source>
</evidence>
<dbReference type="SUPFAM" id="SSF56176">
    <property type="entry name" value="FAD-binding/transporter-associated domain-like"/>
    <property type="match status" value="1"/>
</dbReference>
<dbReference type="GO" id="GO:0071949">
    <property type="term" value="F:FAD binding"/>
    <property type="evidence" value="ECO:0007669"/>
    <property type="project" value="InterPro"/>
</dbReference>
<evidence type="ECO:0000256" key="19">
    <source>
        <dbReference type="HAMAP-Rule" id="MF_00037"/>
    </source>
</evidence>
<keyword evidence="12 19" id="KW-0133">Cell shape</keyword>
<dbReference type="Proteomes" id="UP000216339">
    <property type="component" value="Unassembled WGS sequence"/>
</dbReference>
<dbReference type="RefSeq" id="WP_218830477.1">
    <property type="nucleotide sequence ID" value="NZ_MQWD01000001.1"/>
</dbReference>
<dbReference type="InterPro" id="IPR006094">
    <property type="entry name" value="Oxid_FAD_bind_N"/>
</dbReference>
<evidence type="ECO:0000256" key="6">
    <source>
        <dbReference type="ARBA" id="ARBA00015188"/>
    </source>
</evidence>
<keyword evidence="13 19" id="KW-0573">Peptidoglycan synthesis</keyword>
<evidence type="ECO:0000313" key="22">
    <source>
        <dbReference type="EMBL" id="PAP76988.1"/>
    </source>
</evidence>
<evidence type="ECO:0000256" key="10">
    <source>
        <dbReference type="ARBA" id="ARBA00022827"/>
    </source>
</evidence>
<dbReference type="InterPro" id="IPR036635">
    <property type="entry name" value="MurB_C_sf"/>
</dbReference>
<comment type="catalytic activity">
    <reaction evidence="18 19">
        <text>UDP-N-acetyl-alpha-D-muramate + NADP(+) = UDP-N-acetyl-3-O-(1-carboxyvinyl)-alpha-D-glucosamine + NADPH + H(+)</text>
        <dbReference type="Rhea" id="RHEA:12248"/>
        <dbReference type="ChEBI" id="CHEBI:15378"/>
        <dbReference type="ChEBI" id="CHEBI:57783"/>
        <dbReference type="ChEBI" id="CHEBI:58349"/>
        <dbReference type="ChEBI" id="CHEBI:68483"/>
        <dbReference type="ChEBI" id="CHEBI:70757"/>
        <dbReference type="EC" id="1.3.1.98"/>
    </reaction>
</comment>
<dbReference type="PROSITE" id="PS51387">
    <property type="entry name" value="FAD_PCMH"/>
    <property type="match status" value="1"/>
</dbReference>
<dbReference type="EMBL" id="MQWD01000001">
    <property type="protein sequence ID" value="PAP76988.1"/>
    <property type="molecule type" value="Genomic_DNA"/>
</dbReference>
<dbReference type="UniPathway" id="UPA00219"/>
<comment type="subcellular location">
    <subcellularLocation>
        <location evidence="3 19">Cytoplasm</location>
    </subcellularLocation>
</comment>